<gene>
    <name evidence="1" type="ORF">NPIL_294551</name>
</gene>
<accession>A0A8X6QT99</accession>
<protein>
    <submittedName>
        <fullName evidence="1">Uncharacterized protein</fullName>
    </submittedName>
</protein>
<dbReference type="EMBL" id="BMAW01129511">
    <property type="protein sequence ID" value="GFU30664.1"/>
    <property type="molecule type" value="Genomic_DNA"/>
</dbReference>
<comment type="caution">
    <text evidence="1">The sequence shown here is derived from an EMBL/GenBank/DDBJ whole genome shotgun (WGS) entry which is preliminary data.</text>
</comment>
<reference evidence="1" key="1">
    <citation type="submission" date="2020-08" db="EMBL/GenBank/DDBJ databases">
        <title>Multicomponent nature underlies the extraordinary mechanical properties of spider dragline silk.</title>
        <authorList>
            <person name="Kono N."/>
            <person name="Nakamura H."/>
            <person name="Mori M."/>
            <person name="Yoshida Y."/>
            <person name="Ohtoshi R."/>
            <person name="Malay A.D."/>
            <person name="Moran D.A.P."/>
            <person name="Tomita M."/>
            <person name="Numata K."/>
            <person name="Arakawa K."/>
        </authorList>
    </citation>
    <scope>NUCLEOTIDE SEQUENCE</scope>
</reference>
<dbReference type="AlphaFoldDB" id="A0A8X6QT99"/>
<evidence type="ECO:0000313" key="2">
    <source>
        <dbReference type="Proteomes" id="UP000887013"/>
    </source>
</evidence>
<organism evidence="1 2">
    <name type="scientific">Nephila pilipes</name>
    <name type="common">Giant wood spider</name>
    <name type="synonym">Nephila maculata</name>
    <dbReference type="NCBI Taxonomy" id="299642"/>
    <lineage>
        <taxon>Eukaryota</taxon>
        <taxon>Metazoa</taxon>
        <taxon>Ecdysozoa</taxon>
        <taxon>Arthropoda</taxon>
        <taxon>Chelicerata</taxon>
        <taxon>Arachnida</taxon>
        <taxon>Araneae</taxon>
        <taxon>Araneomorphae</taxon>
        <taxon>Entelegynae</taxon>
        <taxon>Araneoidea</taxon>
        <taxon>Nephilidae</taxon>
        <taxon>Nephila</taxon>
    </lineage>
</organism>
<name>A0A8X6QT99_NEPPI</name>
<proteinExistence type="predicted"/>
<dbReference type="Proteomes" id="UP000887013">
    <property type="component" value="Unassembled WGS sequence"/>
</dbReference>
<sequence length="107" mass="12508">MVEGSSGESQCIPYELTLQKICIQNNIEVIRDITQLKRAELDIDLWTEMAIQADLFRHGSKMDQRRKERTFIKITSTPPHLSLKQYYPSKVEDESQPNAQTDVQMYF</sequence>
<dbReference type="OrthoDB" id="10401007at2759"/>
<keyword evidence="2" id="KW-1185">Reference proteome</keyword>
<evidence type="ECO:0000313" key="1">
    <source>
        <dbReference type="EMBL" id="GFU30664.1"/>
    </source>
</evidence>